<feature type="compositionally biased region" description="Basic and acidic residues" evidence="1">
    <location>
        <begin position="249"/>
        <end position="264"/>
    </location>
</feature>
<reference evidence="4" key="1">
    <citation type="submission" date="2025-08" db="UniProtKB">
        <authorList>
            <consortium name="RefSeq"/>
        </authorList>
    </citation>
    <scope>IDENTIFICATION</scope>
</reference>
<organism evidence="3 4">
    <name type="scientific">Gymnodraco acuticeps</name>
    <name type="common">Antarctic dragonfish</name>
    <dbReference type="NCBI Taxonomy" id="8218"/>
    <lineage>
        <taxon>Eukaryota</taxon>
        <taxon>Metazoa</taxon>
        <taxon>Chordata</taxon>
        <taxon>Craniata</taxon>
        <taxon>Vertebrata</taxon>
        <taxon>Euteleostomi</taxon>
        <taxon>Actinopterygii</taxon>
        <taxon>Neopterygii</taxon>
        <taxon>Teleostei</taxon>
        <taxon>Neoteleostei</taxon>
        <taxon>Acanthomorphata</taxon>
        <taxon>Eupercaria</taxon>
        <taxon>Perciformes</taxon>
        <taxon>Notothenioidei</taxon>
        <taxon>Bathydraconidae</taxon>
        <taxon>Gymnodraco</taxon>
    </lineage>
</organism>
<dbReference type="OrthoDB" id="10057281at2759"/>
<dbReference type="GO" id="GO:0035082">
    <property type="term" value="P:axoneme assembly"/>
    <property type="evidence" value="ECO:0007669"/>
    <property type="project" value="TreeGrafter"/>
</dbReference>
<dbReference type="Pfam" id="PF15261">
    <property type="entry name" value="JHY"/>
    <property type="match status" value="1"/>
</dbReference>
<dbReference type="PANTHER" id="PTHR14726:SF1">
    <property type="entry name" value="JHY PROTEIN HOMOLOG"/>
    <property type="match status" value="1"/>
</dbReference>
<evidence type="ECO:0000313" key="3">
    <source>
        <dbReference type="Proteomes" id="UP000515161"/>
    </source>
</evidence>
<feature type="signal peptide" evidence="2">
    <location>
        <begin position="1"/>
        <end position="17"/>
    </location>
</feature>
<feature type="compositionally biased region" description="Polar residues" evidence="1">
    <location>
        <begin position="134"/>
        <end position="163"/>
    </location>
</feature>
<feature type="compositionally biased region" description="Basic and acidic residues" evidence="1">
    <location>
        <begin position="682"/>
        <end position="692"/>
    </location>
</feature>
<dbReference type="RefSeq" id="XP_034088822.1">
    <property type="nucleotide sequence ID" value="XM_034232931.1"/>
</dbReference>
<feature type="region of interest" description="Disordered" evidence="1">
    <location>
        <begin position="129"/>
        <end position="165"/>
    </location>
</feature>
<feature type="region of interest" description="Disordered" evidence="1">
    <location>
        <begin position="51"/>
        <end position="116"/>
    </location>
</feature>
<feature type="region of interest" description="Disordered" evidence="1">
    <location>
        <begin position="246"/>
        <end position="272"/>
    </location>
</feature>
<dbReference type="InterPro" id="IPR027968">
    <property type="entry name" value="JHY"/>
</dbReference>
<accession>A0A6P8WMV4</accession>
<dbReference type="FunCoup" id="A0A6P8WMV4">
    <property type="interactions" value="403"/>
</dbReference>
<evidence type="ECO:0000256" key="1">
    <source>
        <dbReference type="SAM" id="MobiDB-lite"/>
    </source>
</evidence>
<feature type="region of interest" description="Disordered" evidence="1">
    <location>
        <begin position="562"/>
        <end position="583"/>
    </location>
</feature>
<feature type="compositionally biased region" description="Polar residues" evidence="1">
    <location>
        <begin position="74"/>
        <end position="96"/>
    </location>
</feature>
<name>A0A6P8WMV4_GYMAC</name>
<dbReference type="Proteomes" id="UP000515161">
    <property type="component" value="Unplaced"/>
</dbReference>
<dbReference type="CTD" id="79864"/>
<evidence type="ECO:0000256" key="2">
    <source>
        <dbReference type="SAM" id="SignalP"/>
    </source>
</evidence>
<dbReference type="PANTHER" id="PTHR14726">
    <property type="entry name" value="JHY PROTEIN HOMOLOG"/>
    <property type="match status" value="1"/>
</dbReference>
<dbReference type="KEGG" id="gacu:117557214"/>
<protein>
    <submittedName>
        <fullName evidence="4">Jhy protein homolog</fullName>
    </submittedName>
</protein>
<evidence type="ECO:0000313" key="4">
    <source>
        <dbReference type="RefSeq" id="XP_034088822.1"/>
    </source>
</evidence>
<feature type="region of interest" description="Disordered" evidence="1">
    <location>
        <begin position="353"/>
        <end position="415"/>
    </location>
</feature>
<keyword evidence="2" id="KW-0732">Signal</keyword>
<dbReference type="AlphaFoldDB" id="A0A6P8WMV4"/>
<keyword evidence="3" id="KW-1185">Reference proteome</keyword>
<dbReference type="GeneID" id="117557214"/>
<sequence>MCALAFLWLLLCGVVTGKQLQCYQPAATVVNIEDPFFTKHAVHLQQNMDKDLKNEPTSQGWKTEQEKLPAPRQQWDSVESDTYQQQIHHLNKNTLPQKKKDDSLQEGEDASDDEARGLLVVDSLDVAAKHRAKSSPTRTQTEYLDTQTNERGGTSQQPTQDSYSDLRYDPNWRTNLRGAGCFDDSPHISVEEYYQAPKEKSSQSCCDRQGLVMKGGYRYIVNSCPAVAVTPHLACDESEPYCLHPQNAPHHELQPPSPEADHSKPPCGKNTLKGFRRKSVNSCDNAGENRRSTELTKDATYIQSKAYLLQELRSTQGGTTQIQQTSTSKYPKVSLNKKLESLAEDIVERNKMTLGRNSSKRGSYVSVHALKQERPHKVNKFTQISEEKKTQREEYPNPQQRQQQPPPAPGVTAEWGDCLSSTLATPASVTQPNPQKTSSSQPLLPSIHLNIHLNTSHLHPFIQRGGQDDIIHLTPPHWRPPSEVGLAFFPGCQQTNHHRILKSSPEQWQRTTALQWPLSCEGEHHKCPTEAHTKPFPQNLPGTPNTLSPVSGLAVLPPIRESMTGREPEPSPENTESHTDGYRKLRTRATYKAYSLKDYKQLKSDIHLRGLGPDYTAAEQTAEKMKRQKLYSNVIREQNKSISRIPFLLTKDPEGSDKKVPRMKALEYAKTIAKPVASQSPKQREQRSEGSTERAPYLEGLDHPPPDTLEVLRQRHEEEKQAVALFRRVHAV</sequence>
<gene>
    <name evidence="4" type="primary">jhy</name>
</gene>
<feature type="region of interest" description="Disordered" evidence="1">
    <location>
        <begin position="672"/>
        <end position="708"/>
    </location>
</feature>
<feature type="chain" id="PRO_5028199891" evidence="2">
    <location>
        <begin position="18"/>
        <end position="732"/>
    </location>
</feature>
<dbReference type="InParanoid" id="A0A6P8WMV4"/>
<feature type="compositionally biased region" description="Basic and acidic residues" evidence="1">
    <location>
        <begin position="563"/>
        <end position="583"/>
    </location>
</feature>
<feature type="compositionally biased region" description="Basic and acidic residues" evidence="1">
    <location>
        <begin position="385"/>
        <end position="395"/>
    </location>
</feature>
<proteinExistence type="predicted"/>